<keyword evidence="1" id="KW-0472">Membrane</keyword>
<dbReference type="AlphaFoldDB" id="A0A166A522"/>
<evidence type="ECO:0000313" key="3">
    <source>
        <dbReference type="Proteomes" id="UP000076577"/>
    </source>
</evidence>
<keyword evidence="1" id="KW-0812">Transmembrane</keyword>
<accession>A0A166A522</accession>
<name>A0A166A522_9HYPH</name>
<dbReference type="Proteomes" id="UP000076577">
    <property type="component" value="Unassembled WGS sequence"/>
</dbReference>
<evidence type="ECO:0000256" key="1">
    <source>
        <dbReference type="SAM" id="Phobius"/>
    </source>
</evidence>
<feature type="transmembrane region" description="Helical" evidence="1">
    <location>
        <begin position="14"/>
        <end position="37"/>
    </location>
</feature>
<keyword evidence="1" id="KW-1133">Transmembrane helix</keyword>
<protein>
    <submittedName>
        <fullName evidence="2">Uncharacterized protein</fullName>
    </submittedName>
</protein>
<organism evidence="2 3">
    <name type="scientific">Pseudovibrio axinellae</name>
    <dbReference type="NCBI Taxonomy" id="989403"/>
    <lineage>
        <taxon>Bacteria</taxon>
        <taxon>Pseudomonadati</taxon>
        <taxon>Pseudomonadota</taxon>
        <taxon>Alphaproteobacteria</taxon>
        <taxon>Hyphomicrobiales</taxon>
        <taxon>Stappiaceae</taxon>
        <taxon>Pseudovibrio</taxon>
    </lineage>
</organism>
<dbReference type="STRING" id="989403.SAMN05421798_107259"/>
<gene>
    <name evidence="2" type="ORF">PsAD2_01118</name>
</gene>
<reference evidence="2 3" key="1">
    <citation type="journal article" date="2016" name="Front. Microbiol.">
        <title>Comparative Genomic Analysis Reveals a Diverse Repertoire of Genes Involved in Prokaryote-Eukaryote Interactions within the Pseudovibrio Genus.</title>
        <authorList>
            <person name="Romano S."/>
            <person name="Fernandez-Guerra A."/>
            <person name="Reen F.J."/>
            <person name="Glockner F.O."/>
            <person name="Crowley S.P."/>
            <person name="O'Sullivan O."/>
            <person name="Cotter P.D."/>
            <person name="Adams C."/>
            <person name="Dobson A.D."/>
            <person name="O'Gara F."/>
        </authorList>
    </citation>
    <scope>NUCLEOTIDE SEQUENCE [LARGE SCALE GENOMIC DNA]</scope>
    <source>
        <strain evidence="2 3">Ad2</strain>
    </source>
</reference>
<proteinExistence type="predicted"/>
<dbReference type="EMBL" id="LMCB01000006">
    <property type="protein sequence ID" value="KZL20632.1"/>
    <property type="molecule type" value="Genomic_DNA"/>
</dbReference>
<keyword evidence="3" id="KW-1185">Reference proteome</keyword>
<sequence length="42" mass="4641">MVSDLVSRIQLNRAVMATLTLGNTLVELLIAIFCPMLEEHLA</sequence>
<comment type="caution">
    <text evidence="2">The sequence shown here is derived from an EMBL/GenBank/DDBJ whole genome shotgun (WGS) entry which is preliminary data.</text>
</comment>
<evidence type="ECO:0000313" key="2">
    <source>
        <dbReference type="EMBL" id="KZL20632.1"/>
    </source>
</evidence>